<sequence length="160" mass="18777">MKNNDIHSLIKANFRLAKVLVVDDNDDHWLLIKQAMQQCLPEVIPVRAATPEQAIILLNEWRYQEWEIPKLILLDLYLPDNKDGWALLEQIKQMPAPLNQIRIVMLSSSEAASDILKAYKLGVSSYLIKPNKFSDWLTYFRELRTYWWETVSLPPTNYSF</sequence>
<feature type="modified residue" description="4-aspartylphosphate" evidence="1">
    <location>
        <position position="75"/>
    </location>
</feature>
<dbReference type="Pfam" id="PF00072">
    <property type="entry name" value="Response_reg"/>
    <property type="match status" value="1"/>
</dbReference>
<dbReference type="RefSeq" id="WP_157582806.1">
    <property type="nucleotide sequence ID" value="NZ_WPIN01000001.1"/>
</dbReference>
<protein>
    <submittedName>
        <fullName evidence="3">Response regulator</fullName>
    </submittedName>
</protein>
<comment type="caution">
    <text evidence="3">The sequence shown here is derived from an EMBL/GenBank/DDBJ whole genome shotgun (WGS) entry which is preliminary data.</text>
</comment>
<dbReference type="SMART" id="SM00448">
    <property type="entry name" value="REC"/>
    <property type="match status" value="1"/>
</dbReference>
<organism evidence="3 4">
    <name type="scientific">Spirosoma arboris</name>
    <dbReference type="NCBI Taxonomy" id="2682092"/>
    <lineage>
        <taxon>Bacteria</taxon>
        <taxon>Pseudomonadati</taxon>
        <taxon>Bacteroidota</taxon>
        <taxon>Cytophagia</taxon>
        <taxon>Cytophagales</taxon>
        <taxon>Cytophagaceae</taxon>
        <taxon>Spirosoma</taxon>
    </lineage>
</organism>
<keyword evidence="1" id="KW-0597">Phosphoprotein</keyword>
<dbReference type="GO" id="GO:0000160">
    <property type="term" value="P:phosphorelay signal transduction system"/>
    <property type="evidence" value="ECO:0007669"/>
    <property type="project" value="InterPro"/>
</dbReference>
<evidence type="ECO:0000259" key="2">
    <source>
        <dbReference type="PROSITE" id="PS50110"/>
    </source>
</evidence>
<name>A0A7K1S4Y8_9BACT</name>
<evidence type="ECO:0000313" key="3">
    <source>
        <dbReference type="EMBL" id="MVM28696.1"/>
    </source>
</evidence>
<reference evidence="3 4" key="1">
    <citation type="submission" date="2019-12" db="EMBL/GenBank/DDBJ databases">
        <title>Spirosoma sp. HMF4905 genome sequencing and assembly.</title>
        <authorList>
            <person name="Kang H."/>
            <person name="Cha I."/>
            <person name="Kim H."/>
            <person name="Joh K."/>
        </authorList>
    </citation>
    <scope>NUCLEOTIDE SEQUENCE [LARGE SCALE GENOMIC DNA]</scope>
    <source>
        <strain evidence="3 4">HMF4905</strain>
    </source>
</reference>
<dbReference type="InterPro" id="IPR001789">
    <property type="entry name" value="Sig_transdc_resp-reg_receiver"/>
</dbReference>
<dbReference type="PANTHER" id="PTHR44520">
    <property type="entry name" value="RESPONSE REGULATOR RCP1-RELATED"/>
    <property type="match status" value="1"/>
</dbReference>
<evidence type="ECO:0000256" key="1">
    <source>
        <dbReference type="PROSITE-ProRule" id="PRU00169"/>
    </source>
</evidence>
<dbReference type="EMBL" id="WPIN01000001">
    <property type="protein sequence ID" value="MVM28696.1"/>
    <property type="molecule type" value="Genomic_DNA"/>
</dbReference>
<dbReference type="Proteomes" id="UP000436006">
    <property type="component" value="Unassembled WGS sequence"/>
</dbReference>
<evidence type="ECO:0000313" key="4">
    <source>
        <dbReference type="Proteomes" id="UP000436006"/>
    </source>
</evidence>
<dbReference type="PANTHER" id="PTHR44520:SF2">
    <property type="entry name" value="RESPONSE REGULATOR RCP1"/>
    <property type="match status" value="1"/>
</dbReference>
<gene>
    <name evidence="3" type="ORF">GO755_01535</name>
</gene>
<keyword evidence="4" id="KW-1185">Reference proteome</keyword>
<dbReference type="Gene3D" id="3.40.50.2300">
    <property type="match status" value="1"/>
</dbReference>
<dbReference type="InterPro" id="IPR052893">
    <property type="entry name" value="TCS_response_regulator"/>
</dbReference>
<dbReference type="InterPro" id="IPR011006">
    <property type="entry name" value="CheY-like_superfamily"/>
</dbReference>
<proteinExistence type="predicted"/>
<dbReference type="PROSITE" id="PS50110">
    <property type="entry name" value="RESPONSE_REGULATORY"/>
    <property type="match status" value="1"/>
</dbReference>
<dbReference type="SUPFAM" id="SSF52172">
    <property type="entry name" value="CheY-like"/>
    <property type="match status" value="1"/>
</dbReference>
<accession>A0A7K1S4Y8</accession>
<dbReference type="AlphaFoldDB" id="A0A7K1S4Y8"/>
<feature type="domain" description="Response regulatory" evidence="2">
    <location>
        <begin position="18"/>
        <end position="144"/>
    </location>
</feature>